<organism evidence="4 5">
    <name type="scientific">Shinella curvata</name>
    <dbReference type="NCBI Taxonomy" id="1817964"/>
    <lineage>
        <taxon>Bacteria</taxon>
        <taxon>Pseudomonadati</taxon>
        <taxon>Pseudomonadota</taxon>
        <taxon>Alphaproteobacteria</taxon>
        <taxon>Hyphomicrobiales</taxon>
        <taxon>Rhizobiaceae</taxon>
        <taxon>Shinella</taxon>
    </lineage>
</organism>
<evidence type="ECO:0000313" key="4">
    <source>
        <dbReference type="EMBL" id="MDO6120767.1"/>
    </source>
</evidence>
<dbReference type="InterPro" id="IPR003010">
    <property type="entry name" value="C-N_Hydrolase"/>
</dbReference>
<evidence type="ECO:0000313" key="5">
    <source>
        <dbReference type="Proteomes" id="UP001177080"/>
    </source>
</evidence>
<dbReference type="GO" id="GO:0016787">
    <property type="term" value="F:hydrolase activity"/>
    <property type="evidence" value="ECO:0007669"/>
    <property type="project" value="UniProtKB-KW"/>
</dbReference>
<feature type="domain" description="CN hydrolase" evidence="3">
    <location>
        <begin position="1"/>
        <end position="240"/>
    </location>
</feature>
<keyword evidence="5" id="KW-1185">Reference proteome</keyword>
<keyword evidence="2 4" id="KW-0378">Hydrolase</keyword>
<accession>A0ABT8XAU5</accession>
<dbReference type="Pfam" id="PF00795">
    <property type="entry name" value="CN_hydrolase"/>
    <property type="match status" value="1"/>
</dbReference>
<dbReference type="CDD" id="cd07576">
    <property type="entry name" value="R-amidase_like"/>
    <property type="match status" value="1"/>
</dbReference>
<comment type="caution">
    <text evidence="4">The sequence shown here is derived from an EMBL/GenBank/DDBJ whole genome shotgun (WGS) entry which is preliminary data.</text>
</comment>
<dbReference type="PANTHER" id="PTHR43674:SF2">
    <property type="entry name" value="BETA-UREIDOPROPIONASE"/>
    <property type="match status" value="1"/>
</dbReference>
<dbReference type="PANTHER" id="PTHR43674">
    <property type="entry name" value="NITRILASE C965.09-RELATED"/>
    <property type="match status" value="1"/>
</dbReference>
<gene>
    <name evidence="4" type="ORF">GB928_006175</name>
</gene>
<dbReference type="PROSITE" id="PS50263">
    <property type="entry name" value="CN_HYDROLASE"/>
    <property type="match status" value="1"/>
</dbReference>
<dbReference type="PROSITE" id="PS01227">
    <property type="entry name" value="UPF0012"/>
    <property type="match status" value="1"/>
</dbReference>
<protein>
    <submittedName>
        <fullName evidence="4">Carbon-nitrogen hydrolase family protein</fullName>
    </submittedName>
</protein>
<evidence type="ECO:0000256" key="2">
    <source>
        <dbReference type="ARBA" id="ARBA00022801"/>
    </source>
</evidence>
<dbReference type="InterPro" id="IPR044083">
    <property type="entry name" value="RamA-like"/>
</dbReference>
<evidence type="ECO:0000256" key="1">
    <source>
        <dbReference type="ARBA" id="ARBA00010613"/>
    </source>
</evidence>
<dbReference type="InterPro" id="IPR036526">
    <property type="entry name" value="C-N_Hydrolase_sf"/>
</dbReference>
<dbReference type="SUPFAM" id="SSF56317">
    <property type="entry name" value="Carbon-nitrogen hydrolase"/>
    <property type="match status" value="1"/>
</dbReference>
<reference evidence="4" key="1">
    <citation type="submission" date="2022-04" db="EMBL/GenBank/DDBJ databases">
        <title>Shinella lacus sp. nov., a novel member of the genus Shinella from water.</title>
        <authorList>
            <person name="Deng Y."/>
        </authorList>
    </citation>
    <scope>NUCLEOTIDE SEQUENCE</scope>
    <source>
        <strain evidence="4">JCM 31239</strain>
    </source>
</reference>
<dbReference type="EMBL" id="WHSC02000002">
    <property type="protein sequence ID" value="MDO6120767.1"/>
    <property type="molecule type" value="Genomic_DNA"/>
</dbReference>
<comment type="similarity">
    <text evidence="1">Belongs to the carbon-nitrogen hydrolase superfamily. NIT1/NIT2 family.</text>
</comment>
<dbReference type="Proteomes" id="UP001177080">
    <property type="component" value="Unassembled WGS sequence"/>
</dbReference>
<proteinExistence type="inferred from homology"/>
<dbReference type="InterPro" id="IPR050345">
    <property type="entry name" value="Aliph_Amidase/BUP"/>
</dbReference>
<dbReference type="Gene3D" id="3.60.110.10">
    <property type="entry name" value="Carbon-nitrogen hydrolase"/>
    <property type="match status" value="1"/>
</dbReference>
<dbReference type="RefSeq" id="WP_244761793.1">
    <property type="nucleotide sequence ID" value="NZ_JALJCJ010000004.1"/>
</dbReference>
<dbReference type="InterPro" id="IPR001110">
    <property type="entry name" value="UPF0012_CS"/>
</dbReference>
<name>A0ABT8XAU5_9HYPH</name>
<sequence>MRIAALQMHAIAGDDEANIERIAAAAADAAAGGAKLLIVPELAVTGYGAGQAAFENLASPATGAVAESLSAIARENRIAIVAGFAEQEGTLIYNSALFTDGIGTNAVYRKSHLYGDYERDVFKPGVPNSVMVELGGLRLGMLICYDVEFPENVRRLALAGADLIVVPTALPKGSSGTFIANHMIQVRAFENQVFVAYINHCGADDNFTYAGLSRIAAPDGKLLAEAPAEGETLLFAEVRPEDYAKSRAENTYLVDLGRPA</sequence>
<evidence type="ECO:0000259" key="3">
    <source>
        <dbReference type="PROSITE" id="PS50263"/>
    </source>
</evidence>